<accession>C7ZN06</accession>
<evidence type="ECO:0000313" key="4">
    <source>
        <dbReference type="Proteomes" id="UP000005206"/>
    </source>
</evidence>
<name>C7ZN06_FUSV7</name>
<feature type="region of interest" description="Disordered" evidence="1">
    <location>
        <begin position="272"/>
        <end position="305"/>
    </location>
</feature>
<dbReference type="eggNOG" id="ENOG502SSXD">
    <property type="taxonomic scope" value="Eukaryota"/>
</dbReference>
<proteinExistence type="predicted"/>
<reference evidence="3 4" key="1">
    <citation type="journal article" date="2009" name="PLoS Genet.">
        <title>The genome of Nectria haematococca: contribution of supernumerary chromosomes to gene expansion.</title>
        <authorList>
            <person name="Coleman J.J."/>
            <person name="Rounsley S.D."/>
            <person name="Rodriguez-Carres M."/>
            <person name="Kuo A."/>
            <person name="Wasmann C.C."/>
            <person name="Grimwood J."/>
            <person name="Schmutz J."/>
            <person name="Taga M."/>
            <person name="White G.J."/>
            <person name="Zhou S."/>
            <person name="Schwartz D.C."/>
            <person name="Freitag M."/>
            <person name="Ma L.J."/>
            <person name="Danchin E.G."/>
            <person name="Henrissat B."/>
            <person name="Coutinho P.M."/>
            <person name="Nelson D.R."/>
            <person name="Straney D."/>
            <person name="Napoli C.A."/>
            <person name="Barker B.M."/>
            <person name="Gribskov M."/>
            <person name="Rep M."/>
            <person name="Kroken S."/>
            <person name="Molnar I."/>
            <person name="Rensing C."/>
            <person name="Kennell J.C."/>
            <person name="Zamora J."/>
            <person name="Farman M.L."/>
            <person name="Selker E.U."/>
            <person name="Salamov A."/>
            <person name="Shapiro H."/>
            <person name="Pangilinan J."/>
            <person name="Lindquist E."/>
            <person name="Lamers C."/>
            <person name="Grigoriev I.V."/>
            <person name="Geiser D.M."/>
            <person name="Covert S.F."/>
            <person name="Temporini E."/>
            <person name="Vanetten H.D."/>
        </authorList>
    </citation>
    <scope>NUCLEOTIDE SEQUENCE [LARGE SCALE GENOMIC DNA]</scope>
    <source>
        <strain evidence="4">ATCC MYA-4622 / CBS 123669 / FGSC 9596 / NRRL 45880 / 77-13-4</strain>
    </source>
</reference>
<dbReference type="RefSeq" id="XP_003040337.1">
    <property type="nucleotide sequence ID" value="XM_003040291.1"/>
</dbReference>
<keyword evidence="4" id="KW-1185">Reference proteome</keyword>
<feature type="domain" description="PD-(D/E)XK nuclease-like" evidence="2">
    <location>
        <begin position="184"/>
        <end position="460"/>
    </location>
</feature>
<dbReference type="OMA" id="HQRMRSI"/>
<feature type="region of interest" description="Disordered" evidence="1">
    <location>
        <begin position="14"/>
        <end position="66"/>
    </location>
</feature>
<dbReference type="OrthoDB" id="5244165at2759"/>
<dbReference type="GeneID" id="9678753"/>
<dbReference type="EMBL" id="GG698960">
    <property type="protein sequence ID" value="EEU34624.1"/>
    <property type="molecule type" value="Genomic_DNA"/>
</dbReference>
<feature type="compositionally biased region" description="Polar residues" evidence="1">
    <location>
        <begin position="281"/>
        <end position="305"/>
    </location>
</feature>
<dbReference type="AlphaFoldDB" id="C7ZN06"/>
<dbReference type="HOGENOM" id="CLU_027219_5_0_1"/>
<evidence type="ECO:0000259" key="2">
    <source>
        <dbReference type="Pfam" id="PF20516"/>
    </source>
</evidence>
<sequence>MLYYRAWVDDVKHSLVTPPTPTTRRRRSSCDMSSPSKRQRTGDDPSDLYPDPDRTPRRPRQLISRHDNDGDVFHVLAPEAIVSPGSSSSFTVILATRAAFSSLAIPPLAQTETSHSTTQSRGSSPSKRFRKMASLLDLVRPVRFVKEANFGSALPDDARALLEALSAVEAKEEILPAALRGHLDFQDTRIRSFMWNSNANPSVDDRAAHETHDRLRAIVDDSISCSNLHRSEAAWNCLVHTPLLRQATGTFPFLEVEPITSAHIKPAFRPLPATGDEIPPQRSNASISDMSSVSEHSMGTTRTSPSSVHKMVDFALVLRPENELQNLIQTFLSKQPSKTSTINQTSYEPLRTRPAPIFIETKTASGNMDTANAQLGIWVAAWHQRLRSIIDLGGGTERIVTVPVIQVVGSVWTLLFVTDAGSEIHLLDGDFRIGDTSTIVGIYQLQAAMSALAVWVKETFEPWISSLLARVNGP</sequence>
<dbReference type="VEuPathDB" id="FungiDB:NECHADRAFT_82331"/>
<gene>
    <name evidence="3" type="ORF">NECHADRAFT_82331</name>
</gene>
<organism evidence="3 4">
    <name type="scientific">Fusarium vanettenii (strain ATCC MYA-4622 / CBS 123669 / FGSC 9596 / NRRL 45880 / 77-13-4)</name>
    <name type="common">Fusarium solani subsp. pisi</name>
    <dbReference type="NCBI Taxonomy" id="660122"/>
    <lineage>
        <taxon>Eukaryota</taxon>
        <taxon>Fungi</taxon>
        <taxon>Dikarya</taxon>
        <taxon>Ascomycota</taxon>
        <taxon>Pezizomycotina</taxon>
        <taxon>Sordariomycetes</taxon>
        <taxon>Hypocreomycetidae</taxon>
        <taxon>Hypocreales</taxon>
        <taxon>Nectriaceae</taxon>
        <taxon>Fusarium</taxon>
        <taxon>Fusarium solani species complex</taxon>
        <taxon>Fusarium vanettenii</taxon>
    </lineage>
</organism>
<dbReference type="KEGG" id="nhe:NECHADRAFT_82331"/>
<dbReference type="Proteomes" id="UP000005206">
    <property type="component" value="Chromosome 7"/>
</dbReference>
<evidence type="ECO:0000256" key="1">
    <source>
        <dbReference type="SAM" id="MobiDB-lite"/>
    </source>
</evidence>
<protein>
    <recommendedName>
        <fullName evidence="2">PD-(D/E)XK nuclease-like domain-containing protein</fullName>
    </recommendedName>
</protein>
<dbReference type="InParanoid" id="C7ZN06"/>
<dbReference type="InterPro" id="IPR046797">
    <property type="entry name" value="PDDEXK_12"/>
</dbReference>
<evidence type="ECO:0000313" key="3">
    <source>
        <dbReference type="EMBL" id="EEU34624.1"/>
    </source>
</evidence>
<dbReference type="Pfam" id="PF20516">
    <property type="entry name" value="PDDEXK_12"/>
    <property type="match status" value="1"/>
</dbReference>